<accession>L1JDI7</accession>
<organism evidence="3">
    <name type="scientific">Guillardia theta (strain CCMP2712)</name>
    <name type="common">Cryptophyte</name>
    <dbReference type="NCBI Taxonomy" id="905079"/>
    <lineage>
        <taxon>Eukaryota</taxon>
        <taxon>Cryptophyceae</taxon>
        <taxon>Pyrenomonadales</taxon>
        <taxon>Geminigeraceae</taxon>
        <taxon>Guillardia</taxon>
    </lineage>
</organism>
<feature type="region of interest" description="Disordered" evidence="2">
    <location>
        <begin position="339"/>
        <end position="368"/>
    </location>
</feature>
<dbReference type="HOGENOM" id="CLU_611716_0_0_1"/>
<feature type="coiled-coil region" evidence="1">
    <location>
        <begin position="165"/>
        <end position="220"/>
    </location>
</feature>
<evidence type="ECO:0000256" key="1">
    <source>
        <dbReference type="SAM" id="Coils"/>
    </source>
</evidence>
<dbReference type="EMBL" id="JH992993">
    <property type="protein sequence ID" value="EKX46603.1"/>
    <property type="molecule type" value="Genomic_DNA"/>
</dbReference>
<reference evidence="3 5" key="1">
    <citation type="journal article" date="2012" name="Nature">
        <title>Algal genomes reveal evolutionary mosaicism and the fate of nucleomorphs.</title>
        <authorList>
            <consortium name="DOE Joint Genome Institute"/>
            <person name="Curtis B.A."/>
            <person name="Tanifuji G."/>
            <person name="Burki F."/>
            <person name="Gruber A."/>
            <person name="Irimia M."/>
            <person name="Maruyama S."/>
            <person name="Arias M.C."/>
            <person name="Ball S.G."/>
            <person name="Gile G.H."/>
            <person name="Hirakawa Y."/>
            <person name="Hopkins J.F."/>
            <person name="Kuo A."/>
            <person name="Rensing S.A."/>
            <person name="Schmutz J."/>
            <person name="Symeonidi A."/>
            <person name="Elias M."/>
            <person name="Eveleigh R.J."/>
            <person name="Herman E.K."/>
            <person name="Klute M.J."/>
            <person name="Nakayama T."/>
            <person name="Obornik M."/>
            <person name="Reyes-Prieto A."/>
            <person name="Armbrust E.V."/>
            <person name="Aves S.J."/>
            <person name="Beiko R.G."/>
            <person name="Coutinho P."/>
            <person name="Dacks J.B."/>
            <person name="Durnford D.G."/>
            <person name="Fast N.M."/>
            <person name="Green B.R."/>
            <person name="Grisdale C.J."/>
            <person name="Hempel F."/>
            <person name="Henrissat B."/>
            <person name="Hoppner M.P."/>
            <person name="Ishida K."/>
            <person name="Kim E."/>
            <person name="Koreny L."/>
            <person name="Kroth P.G."/>
            <person name="Liu Y."/>
            <person name="Malik S.B."/>
            <person name="Maier U.G."/>
            <person name="McRose D."/>
            <person name="Mock T."/>
            <person name="Neilson J.A."/>
            <person name="Onodera N.T."/>
            <person name="Poole A.M."/>
            <person name="Pritham E.J."/>
            <person name="Richards T.A."/>
            <person name="Rocap G."/>
            <person name="Roy S.W."/>
            <person name="Sarai C."/>
            <person name="Schaack S."/>
            <person name="Shirato S."/>
            <person name="Slamovits C.H."/>
            <person name="Spencer D.F."/>
            <person name="Suzuki S."/>
            <person name="Worden A.Z."/>
            <person name="Zauner S."/>
            <person name="Barry K."/>
            <person name="Bell C."/>
            <person name="Bharti A.K."/>
            <person name="Crow J.A."/>
            <person name="Grimwood J."/>
            <person name="Kramer R."/>
            <person name="Lindquist E."/>
            <person name="Lucas S."/>
            <person name="Salamov A."/>
            <person name="McFadden G.I."/>
            <person name="Lane C.E."/>
            <person name="Keeling P.J."/>
            <person name="Gray M.W."/>
            <person name="Grigoriev I.V."/>
            <person name="Archibald J.M."/>
        </authorList>
    </citation>
    <scope>NUCLEOTIDE SEQUENCE</scope>
    <source>
        <strain evidence="3 5">CCMP2712</strain>
    </source>
</reference>
<dbReference type="GeneID" id="17303407"/>
<sequence>MSQPYQGFLDAMNLNVTSLCMIEQETPQIRALPIGVRKRLQMVRGDLDREARHRPSTDNMQIPVKVREYLDALPLGVRVHLHSLSGSVEELCRESKSSEVAKAPVVVKDENQEKEIEKLKKKLKEKAAENASLISKLDDKDKKLAQSIKDNEAKSQEIKDLHHVVENVSRNFQTLKDTLVQKESELRACHDEIKAKKDIIHKLESKIRHHEKTIAKLQNLENFHVERRIPLYKKAAAFKRLVAGLHEEQRERVREERAGAMSCRKEKLRSLVRWKQCFMDSRAEELDEVSSRYKEIRAKMSRIANELVPLGAFISSSSSSSPSIRRSFERSMISLREGFMDVSKYPPRTAGEEEEKASPPSYRRPGRSQQADYLLNDSENQLANCMTPTGKLGSPLPSPGDLHHTPIATDRTREIVQSPQSKEKTSVQRNVPKDLIRWLQRGNLSSTQ</sequence>
<evidence type="ECO:0000256" key="2">
    <source>
        <dbReference type="SAM" id="MobiDB-lite"/>
    </source>
</evidence>
<reference evidence="5" key="2">
    <citation type="submission" date="2012-11" db="EMBL/GenBank/DDBJ databases">
        <authorList>
            <person name="Kuo A."/>
            <person name="Curtis B.A."/>
            <person name="Tanifuji G."/>
            <person name="Burki F."/>
            <person name="Gruber A."/>
            <person name="Irimia M."/>
            <person name="Maruyama S."/>
            <person name="Arias M.C."/>
            <person name="Ball S.G."/>
            <person name="Gile G.H."/>
            <person name="Hirakawa Y."/>
            <person name="Hopkins J.F."/>
            <person name="Rensing S.A."/>
            <person name="Schmutz J."/>
            <person name="Symeonidi A."/>
            <person name="Elias M."/>
            <person name="Eveleigh R.J."/>
            <person name="Herman E.K."/>
            <person name="Klute M.J."/>
            <person name="Nakayama T."/>
            <person name="Obornik M."/>
            <person name="Reyes-Prieto A."/>
            <person name="Armbrust E.V."/>
            <person name="Aves S.J."/>
            <person name="Beiko R.G."/>
            <person name="Coutinho P."/>
            <person name="Dacks J.B."/>
            <person name="Durnford D.G."/>
            <person name="Fast N.M."/>
            <person name="Green B.R."/>
            <person name="Grisdale C."/>
            <person name="Hempe F."/>
            <person name="Henrissat B."/>
            <person name="Hoppner M.P."/>
            <person name="Ishida K.-I."/>
            <person name="Kim E."/>
            <person name="Koreny L."/>
            <person name="Kroth P.G."/>
            <person name="Liu Y."/>
            <person name="Malik S.-B."/>
            <person name="Maier U.G."/>
            <person name="McRose D."/>
            <person name="Mock T."/>
            <person name="Neilson J.A."/>
            <person name="Onodera N.T."/>
            <person name="Poole A.M."/>
            <person name="Pritham E.J."/>
            <person name="Richards T.A."/>
            <person name="Rocap G."/>
            <person name="Roy S.W."/>
            <person name="Sarai C."/>
            <person name="Schaack S."/>
            <person name="Shirato S."/>
            <person name="Slamovits C.H."/>
            <person name="Spencer D.F."/>
            <person name="Suzuki S."/>
            <person name="Worden A.Z."/>
            <person name="Zauner S."/>
            <person name="Barry K."/>
            <person name="Bell C."/>
            <person name="Bharti A.K."/>
            <person name="Crow J.A."/>
            <person name="Grimwood J."/>
            <person name="Kramer R."/>
            <person name="Lindquist E."/>
            <person name="Lucas S."/>
            <person name="Salamov A."/>
            <person name="McFadden G.I."/>
            <person name="Lane C.E."/>
            <person name="Keeling P.J."/>
            <person name="Gray M.W."/>
            <person name="Grigoriev I.V."/>
            <person name="Archibald J.M."/>
        </authorList>
    </citation>
    <scope>NUCLEOTIDE SEQUENCE</scope>
    <source>
        <strain evidence="5">CCMP2712</strain>
    </source>
</reference>
<feature type="compositionally biased region" description="Basic and acidic residues" evidence="2">
    <location>
        <begin position="421"/>
        <end position="436"/>
    </location>
</feature>
<evidence type="ECO:0000313" key="3">
    <source>
        <dbReference type="EMBL" id="EKX46603.1"/>
    </source>
</evidence>
<gene>
    <name evidence="3" type="ORF">GUITHDRAFT_162883</name>
</gene>
<keyword evidence="5" id="KW-1185">Reference proteome</keyword>
<reference evidence="4" key="3">
    <citation type="submission" date="2016-03" db="UniProtKB">
        <authorList>
            <consortium name="EnsemblProtists"/>
        </authorList>
    </citation>
    <scope>IDENTIFICATION</scope>
</reference>
<name>L1JDI7_GUITC</name>
<feature type="coiled-coil region" evidence="1">
    <location>
        <begin position="106"/>
        <end position="136"/>
    </location>
</feature>
<evidence type="ECO:0000313" key="4">
    <source>
        <dbReference type="EnsemblProtists" id="EKX46603"/>
    </source>
</evidence>
<dbReference type="KEGG" id="gtt:GUITHDRAFT_162883"/>
<feature type="region of interest" description="Disordered" evidence="2">
    <location>
        <begin position="389"/>
        <end position="448"/>
    </location>
</feature>
<keyword evidence="1" id="KW-0175">Coiled coil</keyword>
<dbReference type="Proteomes" id="UP000011087">
    <property type="component" value="Unassembled WGS sequence"/>
</dbReference>
<protein>
    <submittedName>
        <fullName evidence="3 4">Uncharacterized protein</fullName>
    </submittedName>
</protein>
<evidence type="ECO:0000313" key="5">
    <source>
        <dbReference type="Proteomes" id="UP000011087"/>
    </source>
</evidence>
<dbReference type="EnsemblProtists" id="EKX46603">
    <property type="protein sequence ID" value="EKX46603"/>
    <property type="gene ID" value="GUITHDRAFT_162883"/>
</dbReference>
<dbReference type="AlphaFoldDB" id="L1JDI7"/>
<proteinExistence type="predicted"/>
<dbReference type="PaxDb" id="55529-EKX46603"/>
<dbReference type="RefSeq" id="XP_005833583.1">
    <property type="nucleotide sequence ID" value="XM_005833526.1"/>
</dbReference>